<proteinExistence type="predicted"/>
<feature type="non-terminal residue" evidence="2">
    <location>
        <position position="170"/>
    </location>
</feature>
<reference evidence="2 3" key="1">
    <citation type="journal article" date="2015" name="Genome Biol. Evol.">
        <title>The genome of winter moth (Operophtera brumata) provides a genomic perspective on sexual dimorphism and phenology.</title>
        <authorList>
            <person name="Derks M.F."/>
            <person name="Smit S."/>
            <person name="Salis L."/>
            <person name="Schijlen E."/>
            <person name="Bossers A."/>
            <person name="Mateman C."/>
            <person name="Pijl A.S."/>
            <person name="de Ridder D."/>
            <person name="Groenen M.A."/>
            <person name="Visser M.E."/>
            <person name="Megens H.J."/>
        </authorList>
    </citation>
    <scope>NUCLEOTIDE SEQUENCE [LARGE SCALE GENOMIC DNA]</scope>
    <source>
        <strain evidence="2">WM2013NL</strain>
        <tissue evidence="2">Head and thorax</tissue>
    </source>
</reference>
<keyword evidence="1" id="KW-0812">Transmembrane</keyword>
<organism evidence="2 3">
    <name type="scientific">Operophtera brumata</name>
    <name type="common">Winter moth</name>
    <name type="synonym">Phalaena brumata</name>
    <dbReference type="NCBI Taxonomy" id="104452"/>
    <lineage>
        <taxon>Eukaryota</taxon>
        <taxon>Metazoa</taxon>
        <taxon>Ecdysozoa</taxon>
        <taxon>Arthropoda</taxon>
        <taxon>Hexapoda</taxon>
        <taxon>Insecta</taxon>
        <taxon>Pterygota</taxon>
        <taxon>Neoptera</taxon>
        <taxon>Endopterygota</taxon>
        <taxon>Lepidoptera</taxon>
        <taxon>Glossata</taxon>
        <taxon>Ditrysia</taxon>
        <taxon>Geometroidea</taxon>
        <taxon>Geometridae</taxon>
        <taxon>Larentiinae</taxon>
        <taxon>Operophtera</taxon>
    </lineage>
</organism>
<dbReference type="GO" id="GO:0004180">
    <property type="term" value="F:carboxypeptidase activity"/>
    <property type="evidence" value="ECO:0007669"/>
    <property type="project" value="UniProtKB-KW"/>
</dbReference>
<sequence>MELHELALDLTAACVPNSQDRRRKWRSSQREYFLKAPRTPWWYNDSVAGPDSSMRAQLSRKKTEVAVESARVLLEGAAYSVVVQRLSGWLLKLINFFIRGLDMPYPPNYQVGVDDTPDYREPEEEITPEAVVEAGTSGTKVTMIVSVFINVILVLGVLAAVVYSLRWKHR</sequence>
<comment type="caution">
    <text evidence="2">The sequence shown here is derived from an EMBL/GenBank/DDBJ whole genome shotgun (WGS) entry which is preliminary data.</text>
</comment>
<keyword evidence="3" id="KW-1185">Reference proteome</keyword>
<keyword evidence="2" id="KW-0378">Hydrolase</keyword>
<keyword evidence="2" id="KW-0645">Protease</keyword>
<dbReference type="EMBL" id="JTDY01006789">
    <property type="protein sequence ID" value="KOB65688.1"/>
    <property type="molecule type" value="Genomic_DNA"/>
</dbReference>
<keyword evidence="1" id="KW-0472">Membrane</keyword>
<evidence type="ECO:0000256" key="1">
    <source>
        <dbReference type="SAM" id="Phobius"/>
    </source>
</evidence>
<protein>
    <submittedName>
        <fullName evidence="2">Carboxypeptidase</fullName>
    </submittedName>
</protein>
<dbReference type="AlphaFoldDB" id="A0A0L7KQY7"/>
<feature type="transmembrane region" description="Helical" evidence="1">
    <location>
        <begin position="143"/>
        <end position="165"/>
    </location>
</feature>
<gene>
    <name evidence="2" type="ORF">OBRU01_22365</name>
</gene>
<dbReference type="Proteomes" id="UP000037510">
    <property type="component" value="Unassembled WGS sequence"/>
</dbReference>
<name>A0A0L7KQY7_OPEBR</name>
<evidence type="ECO:0000313" key="3">
    <source>
        <dbReference type="Proteomes" id="UP000037510"/>
    </source>
</evidence>
<accession>A0A0L7KQY7</accession>
<keyword evidence="1" id="KW-1133">Transmembrane helix</keyword>
<keyword evidence="2" id="KW-0121">Carboxypeptidase</keyword>
<evidence type="ECO:0000313" key="2">
    <source>
        <dbReference type="EMBL" id="KOB65688.1"/>
    </source>
</evidence>